<dbReference type="EMBL" id="FQUV01000005">
    <property type="protein sequence ID" value="SHF29989.1"/>
    <property type="molecule type" value="Genomic_DNA"/>
</dbReference>
<dbReference type="STRING" id="1486859.SAMN05444273_10549"/>
<keyword evidence="1 4" id="KW-0808">Transferase</keyword>
<dbReference type="InterPro" id="IPR016181">
    <property type="entry name" value="Acyl_CoA_acyltransferase"/>
</dbReference>
<dbReference type="PANTHER" id="PTHR43877">
    <property type="entry name" value="AMINOALKYLPHOSPHONATE N-ACETYLTRANSFERASE-RELATED-RELATED"/>
    <property type="match status" value="1"/>
</dbReference>
<reference evidence="5" key="1">
    <citation type="submission" date="2016-11" db="EMBL/GenBank/DDBJ databases">
        <authorList>
            <person name="Varghese N."/>
            <person name="Submissions S."/>
        </authorList>
    </citation>
    <scope>NUCLEOTIDE SEQUENCE [LARGE SCALE GENOMIC DNA]</scope>
    <source>
        <strain evidence="5">DSM 100566</strain>
    </source>
</reference>
<evidence type="ECO:0000313" key="5">
    <source>
        <dbReference type="Proteomes" id="UP000184144"/>
    </source>
</evidence>
<evidence type="ECO:0000313" key="4">
    <source>
        <dbReference type="EMBL" id="SHF29989.1"/>
    </source>
</evidence>
<dbReference type="Gene3D" id="3.40.630.30">
    <property type="match status" value="1"/>
</dbReference>
<dbReference type="InterPro" id="IPR050832">
    <property type="entry name" value="Bact_Acetyltransf"/>
</dbReference>
<dbReference type="Pfam" id="PF00583">
    <property type="entry name" value="Acetyltransf_1"/>
    <property type="match status" value="1"/>
</dbReference>
<protein>
    <submittedName>
        <fullName evidence="4">Acetyltransferase (GNAT) family protein</fullName>
    </submittedName>
</protein>
<dbReference type="RefSeq" id="WP_073143796.1">
    <property type="nucleotide sequence ID" value="NZ_FQUV01000005.1"/>
</dbReference>
<dbReference type="GO" id="GO:0016747">
    <property type="term" value="F:acyltransferase activity, transferring groups other than amino-acyl groups"/>
    <property type="evidence" value="ECO:0007669"/>
    <property type="project" value="InterPro"/>
</dbReference>
<dbReference type="SUPFAM" id="SSF55729">
    <property type="entry name" value="Acyl-CoA N-acyltransferases (Nat)"/>
    <property type="match status" value="1"/>
</dbReference>
<dbReference type="CDD" id="cd04301">
    <property type="entry name" value="NAT_SF"/>
    <property type="match status" value="1"/>
</dbReference>
<name>A0A1M5AI70_9RHOB</name>
<dbReference type="PANTHER" id="PTHR43877:SF2">
    <property type="entry name" value="AMINOALKYLPHOSPHONATE N-ACETYLTRANSFERASE-RELATED"/>
    <property type="match status" value="1"/>
</dbReference>
<dbReference type="AlphaFoldDB" id="A0A1M5AI70"/>
<keyword evidence="5" id="KW-1185">Reference proteome</keyword>
<proteinExistence type="predicted"/>
<dbReference type="Proteomes" id="UP000184144">
    <property type="component" value="Unassembled WGS sequence"/>
</dbReference>
<sequence length="193" mass="21088">MRIVRGFDETQRDHVARLFWSAFSGKLGRVLGPEEKALRFIASVLQPDFAFCVVEGEQLLGVAGFKTAEGGLVGGQLSDLTPVYGTFGGLWRGVLLDQLERDLADGQLLMDGIFVDASARGKGVGTALLDAIIEHGSEVGCHDVRLDVIDTNPRARALYERRGFVASGEVDAWPLHRVFGFRKATTMVREIAR</sequence>
<evidence type="ECO:0000256" key="1">
    <source>
        <dbReference type="ARBA" id="ARBA00022679"/>
    </source>
</evidence>
<dbReference type="OrthoDB" id="273614at2"/>
<keyword evidence="2" id="KW-0012">Acyltransferase</keyword>
<evidence type="ECO:0000256" key="2">
    <source>
        <dbReference type="ARBA" id="ARBA00023315"/>
    </source>
</evidence>
<accession>A0A1M5AI70</accession>
<dbReference type="InterPro" id="IPR000182">
    <property type="entry name" value="GNAT_dom"/>
</dbReference>
<evidence type="ECO:0000259" key="3">
    <source>
        <dbReference type="PROSITE" id="PS51186"/>
    </source>
</evidence>
<dbReference type="PROSITE" id="PS51186">
    <property type="entry name" value="GNAT"/>
    <property type="match status" value="1"/>
</dbReference>
<feature type="domain" description="N-acetyltransferase" evidence="3">
    <location>
        <begin position="2"/>
        <end position="192"/>
    </location>
</feature>
<organism evidence="4 5">
    <name type="scientific">Litoreibacter ascidiaceicola</name>
    <dbReference type="NCBI Taxonomy" id="1486859"/>
    <lineage>
        <taxon>Bacteria</taxon>
        <taxon>Pseudomonadati</taxon>
        <taxon>Pseudomonadota</taxon>
        <taxon>Alphaproteobacteria</taxon>
        <taxon>Rhodobacterales</taxon>
        <taxon>Roseobacteraceae</taxon>
        <taxon>Litoreibacter</taxon>
    </lineage>
</organism>
<gene>
    <name evidence="4" type="ORF">SAMN05444273_10549</name>
</gene>